<evidence type="ECO:0000256" key="1">
    <source>
        <dbReference type="ARBA" id="ARBA00004496"/>
    </source>
</evidence>
<dbReference type="CDD" id="cd18808">
    <property type="entry name" value="SF1_C_Upf1"/>
    <property type="match status" value="1"/>
</dbReference>
<accession>W4JRQ3</accession>
<dbReference type="GeneID" id="20672439"/>
<evidence type="ECO:0000259" key="5">
    <source>
        <dbReference type="Pfam" id="PF13086"/>
    </source>
</evidence>
<dbReference type="Gene3D" id="3.40.50.300">
    <property type="entry name" value="P-loop containing nucleotide triphosphate hydrolases"/>
    <property type="match status" value="2"/>
</dbReference>
<dbReference type="InterPro" id="IPR041677">
    <property type="entry name" value="DNA2/NAM7_AAA_11"/>
</dbReference>
<evidence type="ECO:0000313" key="8">
    <source>
        <dbReference type="Proteomes" id="UP000030671"/>
    </source>
</evidence>
<evidence type="ECO:0000256" key="4">
    <source>
        <dbReference type="SAM" id="MobiDB-lite"/>
    </source>
</evidence>
<dbReference type="InterPro" id="IPR041679">
    <property type="entry name" value="DNA2/NAM7-like_C"/>
</dbReference>
<dbReference type="InterPro" id="IPR027417">
    <property type="entry name" value="P-loop_NTPase"/>
</dbReference>
<gene>
    <name evidence="7" type="ORF">HETIRDRAFT_390120</name>
</gene>
<feature type="region of interest" description="Disordered" evidence="4">
    <location>
        <begin position="1"/>
        <end position="20"/>
    </location>
</feature>
<dbReference type="HOGENOM" id="CLU_001666_6_3_1"/>
<reference evidence="7 8" key="1">
    <citation type="journal article" date="2012" name="New Phytol.">
        <title>Insight into trade-off between wood decay and parasitism from the genome of a fungal forest pathogen.</title>
        <authorList>
            <person name="Olson A."/>
            <person name="Aerts A."/>
            <person name="Asiegbu F."/>
            <person name="Belbahri L."/>
            <person name="Bouzid O."/>
            <person name="Broberg A."/>
            <person name="Canback B."/>
            <person name="Coutinho P.M."/>
            <person name="Cullen D."/>
            <person name="Dalman K."/>
            <person name="Deflorio G."/>
            <person name="van Diepen L.T."/>
            <person name="Dunand C."/>
            <person name="Duplessis S."/>
            <person name="Durling M."/>
            <person name="Gonthier P."/>
            <person name="Grimwood J."/>
            <person name="Fossdal C.G."/>
            <person name="Hansson D."/>
            <person name="Henrissat B."/>
            <person name="Hietala A."/>
            <person name="Himmelstrand K."/>
            <person name="Hoffmeister D."/>
            <person name="Hogberg N."/>
            <person name="James T.Y."/>
            <person name="Karlsson M."/>
            <person name="Kohler A."/>
            <person name="Kues U."/>
            <person name="Lee Y.H."/>
            <person name="Lin Y.C."/>
            <person name="Lind M."/>
            <person name="Lindquist E."/>
            <person name="Lombard V."/>
            <person name="Lucas S."/>
            <person name="Lunden K."/>
            <person name="Morin E."/>
            <person name="Murat C."/>
            <person name="Park J."/>
            <person name="Raffaello T."/>
            <person name="Rouze P."/>
            <person name="Salamov A."/>
            <person name="Schmutz J."/>
            <person name="Solheim H."/>
            <person name="Stahlberg J."/>
            <person name="Velez H."/>
            <person name="de Vries R.P."/>
            <person name="Wiebenga A."/>
            <person name="Woodward S."/>
            <person name="Yakovlev I."/>
            <person name="Garbelotto M."/>
            <person name="Martin F."/>
            <person name="Grigoriev I.V."/>
            <person name="Stenlid J."/>
        </authorList>
    </citation>
    <scope>NUCLEOTIDE SEQUENCE [LARGE SCALE GENOMIC DNA]</scope>
    <source>
        <strain evidence="7 8">TC 32-1</strain>
    </source>
</reference>
<evidence type="ECO:0000313" key="7">
    <source>
        <dbReference type="EMBL" id="ETW75760.1"/>
    </source>
</evidence>
<dbReference type="InterPro" id="IPR026122">
    <property type="entry name" value="MOV-10/SDE3_DEXXQ/H-box"/>
</dbReference>
<name>W4JRQ3_HETIT</name>
<dbReference type="KEGG" id="hir:HETIRDRAFT_390120"/>
<keyword evidence="3" id="KW-0943">RNA-mediated gene silencing</keyword>
<dbReference type="GO" id="GO:0003723">
    <property type="term" value="F:RNA binding"/>
    <property type="evidence" value="ECO:0007669"/>
    <property type="project" value="InterPro"/>
</dbReference>
<dbReference type="GO" id="GO:0032574">
    <property type="term" value="F:5'-3' RNA helicase activity"/>
    <property type="evidence" value="ECO:0007669"/>
    <property type="project" value="InterPro"/>
</dbReference>
<feature type="domain" description="DNA2/NAM7 helicase helicase" evidence="5">
    <location>
        <begin position="604"/>
        <end position="674"/>
    </location>
</feature>
<dbReference type="PANTHER" id="PTHR45418:SF1">
    <property type="entry name" value="CANCER_TESTIS ANTIGEN 55"/>
    <property type="match status" value="1"/>
</dbReference>
<evidence type="ECO:0000256" key="2">
    <source>
        <dbReference type="ARBA" id="ARBA00022490"/>
    </source>
</evidence>
<dbReference type="eggNOG" id="KOG1804">
    <property type="taxonomic scope" value="Eukaryota"/>
</dbReference>
<evidence type="ECO:0000259" key="6">
    <source>
        <dbReference type="Pfam" id="PF13087"/>
    </source>
</evidence>
<feature type="domain" description="DNA2/NAM7 helicase-like C-terminal" evidence="6">
    <location>
        <begin position="680"/>
        <end position="883"/>
    </location>
</feature>
<dbReference type="Proteomes" id="UP000030671">
    <property type="component" value="Unassembled WGS sequence"/>
</dbReference>
<dbReference type="SUPFAM" id="SSF52540">
    <property type="entry name" value="P-loop containing nucleoside triphosphate hydrolases"/>
    <property type="match status" value="1"/>
</dbReference>
<dbReference type="InParanoid" id="W4JRQ3"/>
<organism evidence="7 8">
    <name type="scientific">Heterobasidion irregulare (strain TC 32-1)</name>
    <dbReference type="NCBI Taxonomy" id="747525"/>
    <lineage>
        <taxon>Eukaryota</taxon>
        <taxon>Fungi</taxon>
        <taxon>Dikarya</taxon>
        <taxon>Basidiomycota</taxon>
        <taxon>Agaricomycotina</taxon>
        <taxon>Agaricomycetes</taxon>
        <taxon>Russulales</taxon>
        <taxon>Bondarzewiaceae</taxon>
        <taxon>Heterobasidion</taxon>
        <taxon>Heterobasidion annosum species complex</taxon>
    </lineage>
</organism>
<dbReference type="AlphaFoldDB" id="W4JRQ3"/>
<proteinExistence type="predicted"/>
<dbReference type="CDD" id="cd18038">
    <property type="entry name" value="DEXXQc_Helz-like"/>
    <property type="match status" value="1"/>
</dbReference>
<protein>
    <submittedName>
        <fullName evidence="7">Uncharacterized protein</fullName>
    </submittedName>
</protein>
<dbReference type="Pfam" id="PF13087">
    <property type="entry name" value="AAA_12"/>
    <property type="match status" value="1"/>
</dbReference>
<keyword evidence="8" id="KW-1185">Reference proteome</keyword>
<keyword evidence="2" id="KW-0963">Cytoplasm</keyword>
<dbReference type="GO" id="GO:0005737">
    <property type="term" value="C:cytoplasm"/>
    <property type="evidence" value="ECO:0007669"/>
    <property type="project" value="UniProtKB-SubCell"/>
</dbReference>
<dbReference type="InterPro" id="IPR047187">
    <property type="entry name" value="SF1_C_Upf1"/>
</dbReference>
<dbReference type="GO" id="GO:0031047">
    <property type="term" value="P:regulatory ncRNA-mediated gene silencing"/>
    <property type="evidence" value="ECO:0007669"/>
    <property type="project" value="UniProtKB-KW"/>
</dbReference>
<sequence>MQAHVNGRAHSTDESNTLPGPVAVPGASWCDVCRILVYVGTQGFDAHTQGKCHKSNVELMSTGASPGAIPIPEGFARCDVCQKTFKRSKRNLHLKSQQHLNQQKYVGIDKTLGDASDDGDIIIHPTDGHDFGVVERADDQSLFASSVARFTIHLDACAPASLRSCPKVSLIEVKLSSSQSLQTDMFSSFLVEIEGDSRWIEPDTSLRVMVTLIPSYEGRFEDSLLFVFHNFSSKTDLTISRPVSGIAGSLIDQKRLRVPETPHRSRRPPRPNPSNFVPLKPPTWTRTQYENLLPEFPLPSTFAETLHSSKFDKEIKHAAQAPMPVELNVDTYRDYFETLLWLEEAYIRCALCLYFGDSYSDLSSKIDFAHEDELNLPDIKVGDYLILDQLSTDTCYEVRIHSGGYLFMEDGFVGPLVLRVPKGFSTYRGFKFGLRFVLNRMPLRRMHLAVSAPFKFGPARVLFPTLTPTPTTPAYDVGEIEFYNLSIGQDEEQTRTICSILYLPPGSVPFILYGPPGSGKTATITEAILQLLKRRSSCRILACCPSNSAADELTTRLSTHLSTGDMFRLNAFSRPLQDCREPVVPYTLSNDHDTFAFPPKSAMVKFRIVVSTCSSAGVLQSLGIPTGYYSHVFIDEAGQAEEPLTLIPIAAVAGHDTNIILAGDPKQLGPVVKSHNVGLRRSFLERLMSQKIYDPAVGDGRTIVQLKNNRRSHEAIFTFSNQRFYDNQQQCAGDPKITHSLLGSSVLVNKAFPVVFHGIQGRDRYGNSRSFYNIEEISLVKKYCRDLVGDRERRVEAAEIGVISPYRMQVRAIRRSLKEENLGDVTVGSVEQFQGQERRVIIFSTVRSNTKTTERKSAGFIGDPRRLNVALTRAQALLIVIGDPAVLGKIPLWRGFLNFVHMRGGHTGKNFDWDSATDEPDATELVDHVRTRIMK</sequence>
<feature type="region of interest" description="Disordered" evidence="4">
    <location>
        <begin position="257"/>
        <end position="282"/>
    </location>
</feature>
<dbReference type="Pfam" id="PF13086">
    <property type="entry name" value="AAA_11"/>
    <property type="match status" value="2"/>
</dbReference>
<dbReference type="RefSeq" id="XP_009552018.1">
    <property type="nucleotide sequence ID" value="XM_009553723.1"/>
</dbReference>
<dbReference type="PANTHER" id="PTHR45418">
    <property type="entry name" value="CANCER/TESTIS ANTIGEN 55"/>
    <property type="match status" value="1"/>
</dbReference>
<dbReference type="OrthoDB" id="6513042at2759"/>
<comment type="subcellular location">
    <subcellularLocation>
        <location evidence="1">Cytoplasm</location>
    </subcellularLocation>
</comment>
<evidence type="ECO:0000256" key="3">
    <source>
        <dbReference type="ARBA" id="ARBA00023158"/>
    </source>
</evidence>
<dbReference type="EMBL" id="KI925465">
    <property type="protein sequence ID" value="ETW75760.1"/>
    <property type="molecule type" value="Genomic_DNA"/>
</dbReference>
<feature type="domain" description="DNA2/NAM7 helicase helicase" evidence="5">
    <location>
        <begin position="510"/>
        <end position="562"/>
    </location>
</feature>